<reference evidence="8" key="1">
    <citation type="journal article" date="2014" name="Nat. Commun.">
        <title>The emerging biofuel crop Camelina sativa retains a highly undifferentiated hexaploid genome structure.</title>
        <authorList>
            <person name="Kagale S."/>
            <person name="Koh C."/>
            <person name="Nixon J."/>
            <person name="Bollina V."/>
            <person name="Clarke W.E."/>
            <person name="Tuteja R."/>
            <person name="Spillane C."/>
            <person name="Robinson S.J."/>
            <person name="Links M.G."/>
            <person name="Clarke C."/>
            <person name="Higgins E.E."/>
            <person name="Huebert T."/>
            <person name="Sharpe A.G."/>
            <person name="Parkin I.A."/>
        </authorList>
    </citation>
    <scope>NUCLEOTIDE SEQUENCE [LARGE SCALE GENOMIC DNA]</scope>
    <source>
        <strain evidence="8">cv. DH55</strain>
    </source>
</reference>
<dbReference type="InterPro" id="IPR043502">
    <property type="entry name" value="DNA/RNA_pol_sf"/>
</dbReference>
<keyword evidence="3" id="KW-0540">Nuclease</keyword>
<keyword evidence="8" id="KW-1185">Reference proteome</keyword>
<protein>
    <submittedName>
        <fullName evidence="9">Uncharacterized protein LOC109127325</fullName>
    </submittedName>
</protein>
<evidence type="ECO:0000256" key="6">
    <source>
        <dbReference type="ARBA" id="ARBA00022918"/>
    </source>
</evidence>
<dbReference type="RefSeq" id="XP_019087469.1">
    <property type="nucleotide sequence ID" value="XM_019231924.1"/>
</dbReference>
<keyword evidence="5" id="KW-0378">Hydrolase</keyword>
<dbReference type="Pfam" id="PF13456">
    <property type="entry name" value="RVT_3"/>
    <property type="match status" value="1"/>
</dbReference>
<dbReference type="InterPro" id="IPR000477">
    <property type="entry name" value="RT_dom"/>
</dbReference>
<dbReference type="CDD" id="cd01647">
    <property type="entry name" value="RT_LTR"/>
    <property type="match status" value="1"/>
</dbReference>
<dbReference type="Gene3D" id="3.30.70.270">
    <property type="match status" value="2"/>
</dbReference>
<proteinExistence type="predicted"/>
<reference evidence="9" key="2">
    <citation type="submission" date="2025-08" db="UniProtKB">
        <authorList>
            <consortium name="RefSeq"/>
        </authorList>
    </citation>
    <scope>IDENTIFICATION</scope>
    <source>
        <tissue evidence="9">Leaf</tissue>
    </source>
</reference>
<dbReference type="PROSITE" id="PS50878">
    <property type="entry name" value="RT_POL"/>
    <property type="match status" value="1"/>
</dbReference>
<gene>
    <name evidence="9" type="primary">LOC109127325</name>
</gene>
<dbReference type="PANTHER" id="PTHR48475">
    <property type="entry name" value="RIBONUCLEASE H"/>
    <property type="match status" value="1"/>
</dbReference>
<dbReference type="Pfam" id="PF17917">
    <property type="entry name" value="RT_RNaseH"/>
    <property type="match status" value="1"/>
</dbReference>
<dbReference type="SUPFAM" id="SSF56672">
    <property type="entry name" value="DNA/RNA polymerases"/>
    <property type="match status" value="1"/>
</dbReference>
<evidence type="ECO:0000256" key="5">
    <source>
        <dbReference type="ARBA" id="ARBA00022801"/>
    </source>
</evidence>
<dbReference type="PANTHER" id="PTHR48475:SF2">
    <property type="entry name" value="RIBONUCLEASE H"/>
    <property type="match status" value="1"/>
</dbReference>
<keyword evidence="1" id="KW-0808">Transferase</keyword>
<keyword evidence="4" id="KW-0255">Endonuclease</keyword>
<dbReference type="SUPFAM" id="SSF53098">
    <property type="entry name" value="Ribonuclease H-like"/>
    <property type="match status" value="1"/>
</dbReference>
<accession>A0ABM1QL31</accession>
<keyword evidence="6" id="KW-0695">RNA-directed DNA polymerase</keyword>
<dbReference type="InterPro" id="IPR043128">
    <property type="entry name" value="Rev_trsase/Diguanyl_cyclase"/>
</dbReference>
<evidence type="ECO:0000256" key="4">
    <source>
        <dbReference type="ARBA" id="ARBA00022759"/>
    </source>
</evidence>
<dbReference type="CDD" id="cd09279">
    <property type="entry name" value="RNase_HI_like"/>
    <property type="match status" value="1"/>
</dbReference>
<dbReference type="GeneID" id="109127325"/>
<organism evidence="8 9">
    <name type="scientific">Camelina sativa</name>
    <name type="common">False flax</name>
    <name type="synonym">Myagrum sativum</name>
    <dbReference type="NCBI Taxonomy" id="90675"/>
    <lineage>
        <taxon>Eukaryota</taxon>
        <taxon>Viridiplantae</taxon>
        <taxon>Streptophyta</taxon>
        <taxon>Embryophyta</taxon>
        <taxon>Tracheophyta</taxon>
        <taxon>Spermatophyta</taxon>
        <taxon>Magnoliopsida</taxon>
        <taxon>eudicotyledons</taxon>
        <taxon>Gunneridae</taxon>
        <taxon>Pentapetalae</taxon>
        <taxon>rosids</taxon>
        <taxon>malvids</taxon>
        <taxon>Brassicales</taxon>
        <taxon>Brassicaceae</taxon>
        <taxon>Camelineae</taxon>
        <taxon>Camelina</taxon>
    </lineage>
</organism>
<dbReference type="Gene3D" id="3.10.10.10">
    <property type="entry name" value="HIV Type 1 Reverse Transcriptase, subunit A, domain 1"/>
    <property type="match status" value="1"/>
</dbReference>
<evidence type="ECO:0000313" key="8">
    <source>
        <dbReference type="Proteomes" id="UP000694864"/>
    </source>
</evidence>
<sequence>MGVPPAQVKPETRTVCWQVVIDAPPTYNDILGAPWIYLMQVVPSTYHHRDLHALRAKLEDHIKIKLIAFLQSRSSTFAWSTKDMVGISPEVICHKLNVDPTFKPIRQKRRRLGPDQAKAVQDEVERLIKADQIMEVQYPDWLANPVVVKKKKRKWRVCVDFTDLNKACPKDSFPLPHIDHLVEATAGNQLLSFMDAFSGYNQIAMSLTDREKMAFITDRGTYCYKVMPFGLKNTGTTYQRLVNIMFADLLRRTTEVYIDDMLVKSLIAEQHIQHLGECFDILDQFQMKLNPTKYTFGVTSGEFLGYIVTERGIEANSKQIEAILGLSSPTNKWEVQRLTGRIPALNRFIARSTDKCLTVYQLLRGNKDFHWDEGCEIAVRQLKDGVLVRDDRGDQRPIFYTSKALNDAESRYPTLEKLALAVIVAARKLQPYFKSHSVVVFTDQPLRTILHSPLQSRRMTKCAVELSEFDIEYRSHPNLKSQVQADFITQLSPELGNPTAKEEHWTMFVDGSSSHQGFGVGLILRSPTGEVLEQALKLNFKASNNETEYEAVLVGLRLARGLEVTHLQVFSNSQLVVSQFSGEFDAKNERMGAYRHENASADALAALANCSDPERRRTIPVKRIEAPIIDLASLISVINDDSVPMEVDEPIEDLTDVTKPPDDWQIEIKLYISDGIVPPDHWAARRLKARSAKYILFDGELFRCSLSGVLLTCISREEAERIMMEVHEGEGGNHSGGCALALKIKKDGHY</sequence>
<name>A0ABM1QL31_CAMSA</name>
<dbReference type="InterPro" id="IPR036397">
    <property type="entry name" value="RNaseH_sf"/>
</dbReference>
<dbReference type="Gene3D" id="3.30.420.10">
    <property type="entry name" value="Ribonuclease H-like superfamily/Ribonuclease H"/>
    <property type="match status" value="1"/>
</dbReference>
<dbReference type="Proteomes" id="UP000694864">
    <property type="component" value="Chromosome 11"/>
</dbReference>
<evidence type="ECO:0000256" key="2">
    <source>
        <dbReference type="ARBA" id="ARBA00022695"/>
    </source>
</evidence>
<dbReference type="InterPro" id="IPR012337">
    <property type="entry name" value="RNaseH-like_sf"/>
</dbReference>
<evidence type="ECO:0000313" key="9">
    <source>
        <dbReference type="RefSeq" id="XP_019087469.1"/>
    </source>
</evidence>
<dbReference type="Pfam" id="PF00078">
    <property type="entry name" value="RVT_1"/>
    <property type="match status" value="1"/>
</dbReference>
<keyword evidence="2" id="KW-0548">Nucleotidyltransferase</keyword>
<evidence type="ECO:0000259" key="7">
    <source>
        <dbReference type="PROSITE" id="PS50878"/>
    </source>
</evidence>
<feature type="domain" description="Reverse transcriptase" evidence="7">
    <location>
        <begin position="130"/>
        <end position="308"/>
    </location>
</feature>
<dbReference type="InterPro" id="IPR002156">
    <property type="entry name" value="RNaseH_domain"/>
</dbReference>
<evidence type="ECO:0000256" key="3">
    <source>
        <dbReference type="ARBA" id="ARBA00022722"/>
    </source>
</evidence>
<evidence type="ECO:0000256" key="1">
    <source>
        <dbReference type="ARBA" id="ARBA00022679"/>
    </source>
</evidence>
<dbReference type="InterPro" id="IPR041373">
    <property type="entry name" value="RT_RNaseH"/>
</dbReference>